<evidence type="ECO:0000313" key="8">
    <source>
        <dbReference type="EMBL" id="ERL88176.1"/>
    </source>
</evidence>
<dbReference type="SMART" id="SM00220">
    <property type="entry name" value="S_TKc"/>
    <property type="match status" value="1"/>
</dbReference>
<dbReference type="GO" id="GO:0005524">
    <property type="term" value="F:ATP binding"/>
    <property type="evidence" value="ECO:0007669"/>
    <property type="project" value="UniProtKB-KW"/>
</dbReference>
<organism evidence="8 9">
    <name type="scientific">Dendroctonus ponderosae</name>
    <name type="common">Mountain pine beetle</name>
    <dbReference type="NCBI Taxonomy" id="77166"/>
    <lineage>
        <taxon>Eukaryota</taxon>
        <taxon>Metazoa</taxon>
        <taxon>Ecdysozoa</taxon>
        <taxon>Arthropoda</taxon>
        <taxon>Hexapoda</taxon>
        <taxon>Insecta</taxon>
        <taxon>Pterygota</taxon>
        <taxon>Neoptera</taxon>
        <taxon>Endopterygota</taxon>
        <taxon>Coleoptera</taxon>
        <taxon>Polyphaga</taxon>
        <taxon>Cucujiformia</taxon>
        <taxon>Curculionidae</taxon>
        <taxon>Scolytinae</taxon>
        <taxon>Dendroctonus</taxon>
    </lineage>
</organism>
<dbReference type="SUPFAM" id="SSF56112">
    <property type="entry name" value="Protein kinase-like (PK-like)"/>
    <property type="match status" value="1"/>
</dbReference>
<evidence type="ECO:0000256" key="5">
    <source>
        <dbReference type="ARBA" id="ARBA00022777"/>
    </source>
</evidence>
<dbReference type="PANTHER" id="PTHR24056:SF508">
    <property type="entry name" value="CYCLIN-DEPENDENT KINASE 10"/>
    <property type="match status" value="1"/>
</dbReference>
<keyword evidence="3" id="KW-0808">Transferase</keyword>
<keyword evidence="2" id="KW-0723">Serine/threonine-protein kinase</keyword>
<evidence type="ECO:0000259" key="7">
    <source>
        <dbReference type="PROSITE" id="PS50011"/>
    </source>
</evidence>
<dbReference type="InterPro" id="IPR050108">
    <property type="entry name" value="CDK"/>
</dbReference>
<evidence type="ECO:0000313" key="9">
    <source>
        <dbReference type="Proteomes" id="UP000030742"/>
    </source>
</evidence>
<dbReference type="InterPro" id="IPR000719">
    <property type="entry name" value="Prot_kinase_dom"/>
</dbReference>
<dbReference type="Pfam" id="PF00069">
    <property type="entry name" value="Pkinase"/>
    <property type="match status" value="1"/>
</dbReference>
<evidence type="ECO:0000256" key="6">
    <source>
        <dbReference type="ARBA" id="ARBA00022840"/>
    </source>
</evidence>
<dbReference type="InterPro" id="IPR011009">
    <property type="entry name" value="Kinase-like_dom_sf"/>
</dbReference>
<dbReference type="Gene3D" id="3.30.200.20">
    <property type="entry name" value="Phosphorylase Kinase, domain 1"/>
    <property type="match status" value="1"/>
</dbReference>
<dbReference type="PROSITE" id="PS50011">
    <property type="entry name" value="PROTEIN_KINASE_DOM"/>
    <property type="match status" value="1"/>
</dbReference>
<comment type="similarity">
    <text evidence="1">Belongs to the protein kinase superfamily. CMGC Ser/Thr protein kinase family. CDC2/CDKX subfamily.</text>
</comment>
<keyword evidence="5" id="KW-0418">Kinase</keyword>
<dbReference type="Proteomes" id="UP000030742">
    <property type="component" value="Unassembled WGS sequence"/>
</dbReference>
<proteinExistence type="inferred from homology"/>
<dbReference type="AlphaFoldDB" id="U4UC43"/>
<protein>
    <recommendedName>
        <fullName evidence="7">Protein kinase domain-containing protein</fullName>
    </recommendedName>
</protein>
<dbReference type="PANTHER" id="PTHR24056">
    <property type="entry name" value="CELL DIVISION PROTEIN KINASE"/>
    <property type="match status" value="1"/>
</dbReference>
<keyword evidence="6" id="KW-0067">ATP-binding</keyword>
<dbReference type="EMBL" id="KB632033">
    <property type="protein sequence ID" value="ERL88176.1"/>
    <property type="molecule type" value="Genomic_DNA"/>
</dbReference>
<dbReference type="OrthoDB" id="1732493at2759"/>
<dbReference type="InterPro" id="IPR008271">
    <property type="entry name" value="Ser/Thr_kinase_AS"/>
</dbReference>
<dbReference type="STRING" id="77166.U4UC43"/>
<evidence type="ECO:0000256" key="2">
    <source>
        <dbReference type="ARBA" id="ARBA00022527"/>
    </source>
</evidence>
<dbReference type="FunFam" id="1.10.510.10:FF:000289">
    <property type="entry name" value="cyclin-dependent kinase 10 isoform X2"/>
    <property type="match status" value="1"/>
</dbReference>
<dbReference type="FunFam" id="3.30.200.20:FF:000646">
    <property type="entry name" value="Cyclin dependent kinase 10"/>
    <property type="match status" value="1"/>
</dbReference>
<accession>U4UC43</accession>
<reference evidence="8 9" key="1">
    <citation type="journal article" date="2013" name="Genome Biol.">
        <title>Draft genome of the mountain pine beetle, Dendroctonus ponderosae Hopkins, a major forest pest.</title>
        <authorList>
            <person name="Keeling C.I."/>
            <person name="Yuen M.M."/>
            <person name="Liao N.Y."/>
            <person name="Docking T.R."/>
            <person name="Chan S.K."/>
            <person name="Taylor G.A."/>
            <person name="Palmquist D.L."/>
            <person name="Jackman S.D."/>
            <person name="Nguyen A."/>
            <person name="Li M."/>
            <person name="Henderson H."/>
            <person name="Janes J.K."/>
            <person name="Zhao Y."/>
            <person name="Pandoh P."/>
            <person name="Moore R."/>
            <person name="Sperling F.A."/>
            <person name="Huber D.P."/>
            <person name="Birol I."/>
            <person name="Jones S.J."/>
            <person name="Bohlmann J."/>
        </authorList>
    </citation>
    <scope>NUCLEOTIDE SEQUENCE</scope>
</reference>
<dbReference type="GO" id="GO:0004693">
    <property type="term" value="F:cyclin-dependent protein serine/threonine kinase activity"/>
    <property type="evidence" value="ECO:0007669"/>
    <property type="project" value="InterPro"/>
</dbReference>
<dbReference type="Gene3D" id="1.10.510.10">
    <property type="entry name" value="Transferase(Phosphotransferase) domain 1"/>
    <property type="match status" value="1"/>
</dbReference>
<dbReference type="PROSITE" id="PS00108">
    <property type="entry name" value="PROTEIN_KINASE_ST"/>
    <property type="match status" value="1"/>
</dbReference>
<dbReference type="InterPro" id="IPR044093">
    <property type="entry name" value="STKc_CDK10"/>
</dbReference>
<sequence length="417" mass="46841">MSVDVMKPMEIKGREIENGAEPSAPITKKGILTSFQTGKPMNIPDTDILGRCRFVSEFEKLNRIGEGTYGIVCKFSLIHPRSDSSCLLSDRAKDTISGQIVALKKVRMDQERDGIPISSLREIQVLLNCKHENIVHLKEVVVGKSLESIFLAMEYCEQDLASLLDNMQAPFTESQVKCIMLQVLRGLRYLHHNFVVHRDLKVSNLLMTDKGCVKIADFGLARWFGVPLRPMTPHVVTLWYRSPELLLQAPTQTTSVDMWAAGCILGELLGHKPLLPGRTEIQQLELIVDLLGTPSDAIWPGFSNLPALQNFSLKQQPYNNLKQKFPWLSAAGLRLLNFLFMYDPRKRATAEECLQSSYFKEPPLPCDPKLMPTFPQHRNIKGSKNPAAPELSLGDQTNNLPAISDLLGSIVKKRRIE</sequence>
<evidence type="ECO:0000256" key="4">
    <source>
        <dbReference type="ARBA" id="ARBA00022741"/>
    </source>
</evidence>
<feature type="domain" description="Protein kinase" evidence="7">
    <location>
        <begin position="58"/>
        <end position="359"/>
    </location>
</feature>
<dbReference type="CDD" id="cd07845">
    <property type="entry name" value="STKc_CDK10"/>
    <property type="match status" value="1"/>
</dbReference>
<keyword evidence="4" id="KW-0547">Nucleotide-binding</keyword>
<evidence type="ECO:0000256" key="1">
    <source>
        <dbReference type="ARBA" id="ARBA00006485"/>
    </source>
</evidence>
<dbReference type="GO" id="GO:0005634">
    <property type="term" value="C:nucleus"/>
    <property type="evidence" value="ECO:0007669"/>
    <property type="project" value="TreeGrafter"/>
</dbReference>
<gene>
    <name evidence="8" type="ORF">D910_05564</name>
</gene>
<evidence type="ECO:0000256" key="3">
    <source>
        <dbReference type="ARBA" id="ARBA00022679"/>
    </source>
</evidence>
<name>U4UC43_DENPD</name>
<dbReference type="GO" id="GO:0007346">
    <property type="term" value="P:regulation of mitotic cell cycle"/>
    <property type="evidence" value="ECO:0007669"/>
    <property type="project" value="InterPro"/>
</dbReference>